<dbReference type="Proteomes" id="UP000231086">
    <property type="component" value="Unassembled WGS sequence"/>
</dbReference>
<evidence type="ECO:0000313" key="4">
    <source>
        <dbReference type="Proteomes" id="UP000231086"/>
    </source>
</evidence>
<comment type="caution">
    <text evidence="3">The sequence shown here is derived from an EMBL/GenBank/DDBJ whole genome shotgun (WGS) entry which is preliminary data.</text>
</comment>
<evidence type="ECO:0000313" key="3">
    <source>
        <dbReference type="EMBL" id="PJE60001.1"/>
    </source>
</evidence>
<gene>
    <name evidence="3" type="ORF">COU85_00685</name>
</gene>
<keyword evidence="1" id="KW-1133">Transmembrane helix</keyword>
<dbReference type="EMBL" id="PFEA01000014">
    <property type="protein sequence ID" value="PJE60001.1"/>
    <property type="molecule type" value="Genomic_DNA"/>
</dbReference>
<evidence type="ECO:0000259" key="2">
    <source>
        <dbReference type="Pfam" id="PF08308"/>
    </source>
</evidence>
<dbReference type="AlphaFoldDB" id="A0A2M8KJA9"/>
<dbReference type="InterPro" id="IPR013229">
    <property type="entry name" value="PEGA"/>
</dbReference>
<keyword evidence="1" id="KW-0812">Transmembrane</keyword>
<organism evidence="3 4">
    <name type="scientific">Candidatus Portnoybacteria bacterium CG10_big_fil_rev_8_21_14_0_10_44_7</name>
    <dbReference type="NCBI Taxonomy" id="1974816"/>
    <lineage>
        <taxon>Bacteria</taxon>
        <taxon>Candidatus Portnoyibacteriota</taxon>
    </lineage>
</organism>
<reference evidence="4" key="1">
    <citation type="submission" date="2017-09" db="EMBL/GenBank/DDBJ databases">
        <title>Depth-based differentiation of microbial function through sediment-hosted aquifers and enrichment of novel symbionts in the deep terrestrial subsurface.</title>
        <authorList>
            <person name="Probst A.J."/>
            <person name="Ladd B."/>
            <person name="Jarett J.K."/>
            <person name="Geller-Mcgrath D.E."/>
            <person name="Sieber C.M.K."/>
            <person name="Emerson J.B."/>
            <person name="Anantharaman K."/>
            <person name="Thomas B.C."/>
            <person name="Malmstrom R."/>
            <person name="Stieglmeier M."/>
            <person name="Klingl A."/>
            <person name="Woyke T."/>
            <person name="Ryan C.M."/>
            <person name="Banfield J.F."/>
        </authorList>
    </citation>
    <scope>NUCLEOTIDE SEQUENCE [LARGE SCALE GENOMIC DNA]</scope>
</reference>
<evidence type="ECO:0000256" key="1">
    <source>
        <dbReference type="SAM" id="Phobius"/>
    </source>
</evidence>
<proteinExistence type="predicted"/>
<name>A0A2M8KJA9_9BACT</name>
<accession>A0A2M8KJA9</accession>
<feature type="domain" description="PEGA" evidence="2">
    <location>
        <begin position="44"/>
        <end position="107"/>
    </location>
</feature>
<protein>
    <recommendedName>
        <fullName evidence="2">PEGA domain-containing protein</fullName>
    </recommendedName>
</protein>
<dbReference type="Pfam" id="PF08308">
    <property type="entry name" value="PEGA"/>
    <property type="match status" value="1"/>
</dbReference>
<feature type="transmembrane region" description="Helical" evidence="1">
    <location>
        <begin position="9"/>
        <end position="33"/>
    </location>
</feature>
<keyword evidence="1" id="KW-0472">Membrane</keyword>
<sequence length="355" mass="40712">MTKRIRRILFWSIVAIFIMVTPLFFAYSFGYFFDFSQWHWIKTGSIYLGSSPSGAQVYLNDKLAAGKTPVLLKHLKPGHYTIRIVKDSFASWEKTVGVVSYQVTEFRQIFLPQKEPALSLVGATEAKKMLLFVAPAEKMADAQNYLNQQKINYTGLTLDSDKFYFLKKPGLTLFQKNFTDTDKPQQLSLTNLDTCDCSLGEPQIILGAKGKISLITPEKDLLLLDNQDFRLVQRQVKAAGFDQWADKLFISTLTNELWVYFLAPTGSQPFHSAGENIFLTRFSTPIGAVAWYLDNHQILFEHDHRLKMIEIDNRDSKNIFDLLPVRDTEIFADFNAQKIYLKNENQIYSLGLKKT</sequence>